<sequence length="44" mass="5014">MPISREILQRCTISGTKLQVKIHRCSSCPIISNARTRNKVIDVF</sequence>
<dbReference type="AlphaFoldDB" id="A0A0A9B6L3"/>
<evidence type="ECO:0000313" key="1">
    <source>
        <dbReference type="EMBL" id="JAD59001.1"/>
    </source>
</evidence>
<name>A0A0A9B6L3_ARUDO</name>
<accession>A0A0A9B6L3</accession>
<dbReference type="EMBL" id="GBRH01238894">
    <property type="protein sequence ID" value="JAD59001.1"/>
    <property type="molecule type" value="Transcribed_RNA"/>
</dbReference>
<reference evidence="1" key="1">
    <citation type="submission" date="2014-09" db="EMBL/GenBank/DDBJ databases">
        <authorList>
            <person name="Magalhaes I.L.F."/>
            <person name="Oliveira U."/>
            <person name="Santos F.R."/>
            <person name="Vidigal T.H.D.A."/>
            <person name="Brescovit A.D."/>
            <person name="Santos A.J."/>
        </authorList>
    </citation>
    <scope>NUCLEOTIDE SEQUENCE</scope>
    <source>
        <tissue evidence="1">Shoot tissue taken approximately 20 cm above the soil surface</tissue>
    </source>
</reference>
<protein>
    <submittedName>
        <fullName evidence="1">Uncharacterized protein</fullName>
    </submittedName>
</protein>
<proteinExistence type="predicted"/>
<reference evidence="1" key="2">
    <citation type="journal article" date="2015" name="Data Brief">
        <title>Shoot transcriptome of the giant reed, Arundo donax.</title>
        <authorList>
            <person name="Barrero R.A."/>
            <person name="Guerrero F.D."/>
            <person name="Moolhuijzen P."/>
            <person name="Goolsby J.A."/>
            <person name="Tidwell J."/>
            <person name="Bellgard S.E."/>
            <person name="Bellgard M.I."/>
        </authorList>
    </citation>
    <scope>NUCLEOTIDE SEQUENCE</scope>
    <source>
        <tissue evidence="1">Shoot tissue taken approximately 20 cm above the soil surface</tissue>
    </source>
</reference>
<organism evidence="1">
    <name type="scientific">Arundo donax</name>
    <name type="common">Giant reed</name>
    <name type="synonym">Donax arundinaceus</name>
    <dbReference type="NCBI Taxonomy" id="35708"/>
    <lineage>
        <taxon>Eukaryota</taxon>
        <taxon>Viridiplantae</taxon>
        <taxon>Streptophyta</taxon>
        <taxon>Embryophyta</taxon>
        <taxon>Tracheophyta</taxon>
        <taxon>Spermatophyta</taxon>
        <taxon>Magnoliopsida</taxon>
        <taxon>Liliopsida</taxon>
        <taxon>Poales</taxon>
        <taxon>Poaceae</taxon>
        <taxon>PACMAD clade</taxon>
        <taxon>Arundinoideae</taxon>
        <taxon>Arundineae</taxon>
        <taxon>Arundo</taxon>
    </lineage>
</organism>